<evidence type="ECO:0000259" key="9">
    <source>
        <dbReference type="Pfam" id="PF01343"/>
    </source>
</evidence>
<accession>C7LWJ6</accession>
<dbReference type="InterPro" id="IPR047272">
    <property type="entry name" value="S49_SppA_C"/>
</dbReference>
<dbReference type="NCBIfam" id="TIGR00706">
    <property type="entry name" value="SppA_dom"/>
    <property type="match status" value="1"/>
</dbReference>
<dbReference type="HOGENOM" id="CLU_008856_1_1_7"/>
<gene>
    <name evidence="10" type="ordered locus">Dbac_1788</name>
</gene>
<dbReference type="EC" id="3.1.3.2" evidence="10"/>
<evidence type="ECO:0000313" key="10">
    <source>
        <dbReference type="EMBL" id="ACU89879.1"/>
    </source>
</evidence>
<dbReference type="InterPro" id="IPR002142">
    <property type="entry name" value="Peptidase_S49"/>
</dbReference>
<keyword evidence="4 10" id="KW-0378">Hydrolase</keyword>
<dbReference type="STRING" id="525897.Dbac_1788"/>
<comment type="subcellular location">
    <subcellularLocation>
        <location evidence="1">Membrane</location>
    </subcellularLocation>
</comment>
<dbReference type="InterPro" id="IPR047217">
    <property type="entry name" value="S49_SppA_67K_type_N"/>
</dbReference>
<feature type="active site" description="Nucleophile" evidence="7">
    <location>
        <position position="405"/>
    </location>
</feature>
<dbReference type="PIRSF" id="PIRSF001217">
    <property type="entry name" value="Protease_4_SppA"/>
    <property type="match status" value="1"/>
</dbReference>
<keyword evidence="8" id="KW-0812">Transmembrane</keyword>
<proteinExistence type="inferred from homology"/>
<evidence type="ECO:0000256" key="5">
    <source>
        <dbReference type="ARBA" id="ARBA00022825"/>
    </source>
</evidence>
<feature type="domain" description="Peptidase S49" evidence="9">
    <location>
        <begin position="389"/>
        <end position="539"/>
    </location>
</feature>
<keyword evidence="8" id="KW-1133">Transmembrane helix</keyword>
<dbReference type="KEGG" id="dba:Dbac_1788"/>
<evidence type="ECO:0000256" key="7">
    <source>
        <dbReference type="PIRSR" id="PIRSR001217-1"/>
    </source>
</evidence>
<dbReference type="GO" id="GO:0008236">
    <property type="term" value="F:serine-type peptidase activity"/>
    <property type="evidence" value="ECO:0007669"/>
    <property type="project" value="UniProtKB-KW"/>
</dbReference>
<dbReference type="MEROPS" id="S49.004"/>
<dbReference type="AlphaFoldDB" id="C7LWJ6"/>
<dbReference type="Gene3D" id="6.20.330.10">
    <property type="match status" value="1"/>
</dbReference>
<keyword evidence="3" id="KW-0645">Protease</keyword>
<dbReference type="PANTHER" id="PTHR33209">
    <property type="entry name" value="PROTEASE 4"/>
    <property type="match status" value="1"/>
</dbReference>
<dbReference type="Gene3D" id="3.90.226.10">
    <property type="entry name" value="2-enoyl-CoA Hydratase, Chain A, domain 1"/>
    <property type="match status" value="3"/>
</dbReference>
<evidence type="ECO:0000256" key="3">
    <source>
        <dbReference type="ARBA" id="ARBA00022670"/>
    </source>
</evidence>
<comment type="similarity">
    <text evidence="2">Belongs to the peptidase S49 family.</text>
</comment>
<reference evidence="10 11" key="1">
    <citation type="journal article" date="2009" name="Stand. Genomic Sci.">
        <title>Complete genome sequence of Desulfomicrobium baculatum type strain (X).</title>
        <authorList>
            <person name="Copeland A."/>
            <person name="Spring S."/>
            <person name="Goker M."/>
            <person name="Schneider S."/>
            <person name="Lapidus A."/>
            <person name="Del Rio T.G."/>
            <person name="Tice H."/>
            <person name="Cheng J.F."/>
            <person name="Chen F."/>
            <person name="Nolan M."/>
            <person name="Bruce D."/>
            <person name="Goodwin L."/>
            <person name="Pitluck S."/>
            <person name="Ivanova N."/>
            <person name="Mavrommatis K."/>
            <person name="Ovchinnikova G."/>
            <person name="Pati A."/>
            <person name="Chen A."/>
            <person name="Palaniappan K."/>
            <person name="Land M."/>
            <person name="Hauser L."/>
            <person name="Chang Y.J."/>
            <person name="Jeffries C.C."/>
            <person name="Meincke L."/>
            <person name="Sims D."/>
            <person name="Brettin T."/>
            <person name="Detter J.C."/>
            <person name="Han C."/>
            <person name="Chain P."/>
            <person name="Bristow J."/>
            <person name="Eisen J.A."/>
            <person name="Markowitz V."/>
            <person name="Hugenholtz P."/>
            <person name="Kyrpides N.C."/>
            <person name="Klenk H.P."/>
            <person name="Lucas S."/>
        </authorList>
    </citation>
    <scope>NUCLEOTIDE SEQUENCE [LARGE SCALE GENOMIC DNA]</scope>
    <source>
        <strain evidence="11">DSM 4028 / VKM B-1378 / X</strain>
    </source>
</reference>
<dbReference type="CDD" id="cd07023">
    <property type="entry name" value="S49_Sppa_N_C"/>
    <property type="match status" value="1"/>
</dbReference>
<keyword evidence="11" id="KW-1185">Reference proteome</keyword>
<dbReference type="GO" id="GO:0016020">
    <property type="term" value="C:membrane"/>
    <property type="evidence" value="ECO:0007669"/>
    <property type="project" value="UniProtKB-SubCell"/>
</dbReference>
<evidence type="ECO:0000256" key="4">
    <source>
        <dbReference type="ARBA" id="ARBA00022801"/>
    </source>
</evidence>
<protein>
    <submittedName>
        <fullName evidence="10">Signal peptide peptidase SppA, 67K type</fullName>
        <ecNumber evidence="10">3.1.3.2</ecNumber>
    </submittedName>
</protein>
<dbReference type="GO" id="GO:0006465">
    <property type="term" value="P:signal peptide processing"/>
    <property type="evidence" value="ECO:0007669"/>
    <property type="project" value="InterPro"/>
</dbReference>
<sequence length="611" mass="66157">MEILDRIKSILSILWKVLSTTRVVVANIFFLLVVIILFGVFFTDTEETLRQNSVLVVNPAGALVEQRNAPKPAEALLRKMGRETAKADETKTQDIIDAIRKAATDSNILAMVIDPRDLQGCDTTKLLDIGKAILDFKETGKPVLAHSMVYTQGQYLLASYADTISVNPLGGVMITGFGMYQTYFKGLLDKTRINFHVFRVGDYKTAVEPFVRESMSEEAKEAGREWLGGLWQAYLDEASKNRGVSPSDITSYVENIDTRLAAVGGDAARLAVTAKLVDEIKTSTQFDQLLAGKTGKKVEDLNRVDFQDYLAMSPSGQTASKEVIGIIRARGAILPGKQPENMTGSESIAELFQMARQDPTVLAVVLRLDSPGGSAAASEEIHHEIARTQEAGKPVVVSMGSVAASGAYWIAAGANRIVAAPTTLTGSIGIFAAFPTFEDTAMNLGITTDGIGTTPLADLGNPLRPLSAQSERAIGHLLRFGYDLFIDRVASGRRLPAADVENSAQGRVFLGQEALSRKLVDQLGDLDDALKTAASLAGLTVVNSKELRRAPSSHEKLLQTFFSTAQALFTQQSPAISKMLNMVETQARIFESFADPNHIYARSLECEGSLF</sequence>
<organism evidence="10 11">
    <name type="scientific">Desulfomicrobium baculatum (strain DSM 4028 / VKM B-1378 / X)</name>
    <name type="common">Desulfovibrio baculatus</name>
    <dbReference type="NCBI Taxonomy" id="525897"/>
    <lineage>
        <taxon>Bacteria</taxon>
        <taxon>Pseudomonadati</taxon>
        <taxon>Thermodesulfobacteriota</taxon>
        <taxon>Desulfovibrionia</taxon>
        <taxon>Desulfovibrionales</taxon>
        <taxon>Desulfomicrobiaceae</taxon>
        <taxon>Desulfomicrobium</taxon>
    </lineage>
</organism>
<dbReference type="RefSeq" id="WP_015773970.1">
    <property type="nucleotide sequence ID" value="NC_013173.1"/>
</dbReference>
<evidence type="ECO:0000256" key="6">
    <source>
        <dbReference type="ARBA" id="ARBA00023136"/>
    </source>
</evidence>
<evidence type="ECO:0000256" key="8">
    <source>
        <dbReference type="SAM" id="Phobius"/>
    </source>
</evidence>
<evidence type="ECO:0000256" key="1">
    <source>
        <dbReference type="ARBA" id="ARBA00004370"/>
    </source>
</evidence>
<evidence type="ECO:0000256" key="2">
    <source>
        <dbReference type="ARBA" id="ARBA00008683"/>
    </source>
</evidence>
<dbReference type="eggNOG" id="COG0616">
    <property type="taxonomic scope" value="Bacteria"/>
</dbReference>
<feature type="domain" description="Peptidase S49" evidence="9">
    <location>
        <begin position="136"/>
        <end position="287"/>
    </location>
</feature>
<feature type="transmembrane region" description="Helical" evidence="8">
    <location>
        <begin position="21"/>
        <end position="42"/>
    </location>
</feature>
<keyword evidence="5" id="KW-0720">Serine protease</keyword>
<dbReference type="CDD" id="cd07018">
    <property type="entry name" value="S49_SppA_67K_type"/>
    <property type="match status" value="1"/>
</dbReference>
<dbReference type="InterPro" id="IPR004635">
    <property type="entry name" value="Pept_S49_SppA"/>
</dbReference>
<dbReference type="NCBIfam" id="TIGR00705">
    <property type="entry name" value="SppA_67K"/>
    <property type="match status" value="1"/>
</dbReference>
<dbReference type="GO" id="GO:0003993">
    <property type="term" value="F:acid phosphatase activity"/>
    <property type="evidence" value="ECO:0007669"/>
    <property type="project" value="UniProtKB-EC"/>
</dbReference>
<dbReference type="Pfam" id="PF01343">
    <property type="entry name" value="Peptidase_S49"/>
    <property type="match status" value="2"/>
</dbReference>
<evidence type="ECO:0000313" key="11">
    <source>
        <dbReference type="Proteomes" id="UP000002216"/>
    </source>
</evidence>
<dbReference type="SUPFAM" id="SSF52096">
    <property type="entry name" value="ClpP/crotonase"/>
    <property type="match status" value="2"/>
</dbReference>
<feature type="active site" description="Proton donor/acceptor" evidence="7">
    <location>
        <position position="204"/>
    </location>
</feature>
<dbReference type="PANTHER" id="PTHR33209:SF1">
    <property type="entry name" value="PEPTIDASE S49 DOMAIN-CONTAINING PROTEIN"/>
    <property type="match status" value="1"/>
</dbReference>
<dbReference type="InterPro" id="IPR004634">
    <property type="entry name" value="Pept_S49_pIV"/>
</dbReference>
<dbReference type="InterPro" id="IPR029045">
    <property type="entry name" value="ClpP/crotonase-like_dom_sf"/>
</dbReference>
<dbReference type="Proteomes" id="UP000002216">
    <property type="component" value="Chromosome"/>
</dbReference>
<dbReference type="EMBL" id="CP001629">
    <property type="protein sequence ID" value="ACU89879.1"/>
    <property type="molecule type" value="Genomic_DNA"/>
</dbReference>
<name>C7LWJ6_DESBD</name>
<keyword evidence="6 8" id="KW-0472">Membrane</keyword>